<keyword evidence="2" id="KW-1133">Transmembrane helix</keyword>
<accession>A0ABQ5B5H9</accession>
<gene>
    <name evidence="3" type="ORF">Tco_0856556</name>
</gene>
<proteinExistence type="predicted"/>
<reference evidence="3" key="2">
    <citation type="submission" date="2022-01" db="EMBL/GenBank/DDBJ databases">
        <authorList>
            <person name="Yamashiro T."/>
            <person name="Shiraishi A."/>
            <person name="Satake H."/>
            <person name="Nakayama K."/>
        </authorList>
    </citation>
    <scope>NUCLEOTIDE SEQUENCE</scope>
</reference>
<evidence type="ECO:0000256" key="2">
    <source>
        <dbReference type="SAM" id="Phobius"/>
    </source>
</evidence>
<evidence type="ECO:0000313" key="3">
    <source>
        <dbReference type="EMBL" id="GJT09514.1"/>
    </source>
</evidence>
<evidence type="ECO:0000256" key="1">
    <source>
        <dbReference type="SAM" id="MobiDB-lite"/>
    </source>
</evidence>
<protein>
    <submittedName>
        <fullName evidence="3">Uncharacterized protein</fullName>
    </submittedName>
</protein>
<feature type="region of interest" description="Disordered" evidence="1">
    <location>
        <begin position="1"/>
        <end position="42"/>
    </location>
</feature>
<organism evidence="3 4">
    <name type="scientific">Tanacetum coccineum</name>
    <dbReference type="NCBI Taxonomy" id="301880"/>
    <lineage>
        <taxon>Eukaryota</taxon>
        <taxon>Viridiplantae</taxon>
        <taxon>Streptophyta</taxon>
        <taxon>Embryophyta</taxon>
        <taxon>Tracheophyta</taxon>
        <taxon>Spermatophyta</taxon>
        <taxon>Magnoliopsida</taxon>
        <taxon>eudicotyledons</taxon>
        <taxon>Gunneridae</taxon>
        <taxon>Pentapetalae</taxon>
        <taxon>asterids</taxon>
        <taxon>campanulids</taxon>
        <taxon>Asterales</taxon>
        <taxon>Asteraceae</taxon>
        <taxon>Asteroideae</taxon>
        <taxon>Anthemideae</taxon>
        <taxon>Anthemidinae</taxon>
        <taxon>Tanacetum</taxon>
    </lineage>
</organism>
<feature type="region of interest" description="Disordered" evidence="1">
    <location>
        <begin position="143"/>
        <end position="180"/>
    </location>
</feature>
<keyword evidence="2" id="KW-0472">Membrane</keyword>
<name>A0ABQ5B5H9_9ASTR</name>
<dbReference type="Proteomes" id="UP001151760">
    <property type="component" value="Unassembled WGS sequence"/>
</dbReference>
<keyword evidence="2" id="KW-0812">Transmembrane</keyword>
<feature type="transmembrane region" description="Helical" evidence="2">
    <location>
        <begin position="74"/>
        <end position="92"/>
    </location>
</feature>
<evidence type="ECO:0000313" key="4">
    <source>
        <dbReference type="Proteomes" id="UP001151760"/>
    </source>
</evidence>
<comment type="caution">
    <text evidence="3">The sequence shown here is derived from an EMBL/GenBank/DDBJ whole genome shotgun (WGS) entry which is preliminary data.</text>
</comment>
<dbReference type="EMBL" id="BQNB010012912">
    <property type="protein sequence ID" value="GJT09514.1"/>
    <property type="molecule type" value="Genomic_DNA"/>
</dbReference>
<sequence>MVDISDDVDLVDYDGDDEENQKEDPKEDPEEELEPNNGLVNPTVPTCDPHLPVFRLVLEGMMVGESSSTHDSSLYWWIGHLGFGGVIWRTFILRARLREAELSTNQAEIALLNVILLGGEYMHLYGRTKRSINMEMVCIGAVPMPPSDDEGTERPRKKSKKSSFDGANEHSEPRGPPSDS</sequence>
<reference evidence="3" key="1">
    <citation type="journal article" date="2022" name="Int. J. Mol. Sci.">
        <title>Draft Genome of Tanacetum Coccineum: Genomic Comparison of Closely Related Tanacetum-Family Plants.</title>
        <authorList>
            <person name="Yamashiro T."/>
            <person name="Shiraishi A."/>
            <person name="Nakayama K."/>
            <person name="Satake H."/>
        </authorList>
    </citation>
    <scope>NUCLEOTIDE SEQUENCE</scope>
</reference>
<keyword evidence="4" id="KW-1185">Reference proteome</keyword>
<feature type="compositionally biased region" description="Acidic residues" evidence="1">
    <location>
        <begin position="1"/>
        <end position="34"/>
    </location>
</feature>